<evidence type="ECO:0000313" key="1">
    <source>
        <dbReference type="EMBL" id="MCW3171300.1"/>
    </source>
</evidence>
<organism evidence="1 2">
    <name type="scientific">Shewanella subflava</name>
    <dbReference type="NCBI Taxonomy" id="2986476"/>
    <lineage>
        <taxon>Bacteria</taxon>
        <taxon>Pseudomonadati</taxon>
        <taxon>Pseudomonadota</taxon>
        <taxon>Gammaproteobacteria</taxon>
        <taxon>Alteromonadales</taxon>
        <taxon>Shewanellaceae</taxon>
        <taxon>Shewanella</taxon>
    </lineage>
</organism>
<evidence type="ECO:0000313" key="2">
    <source>
        <dbReference type="Proteomes" id="UP001163714"/>
    </source>
</evidence>
<sequence length="128" mass="14416">MFVMGLSNDVTDSTQATIQKGAFRAEGTLWIEEEQLHFEPFNPDLNYGPYIVELNNIKSVAMCWSRGTGLIPIEADSIQVITFDSQKFRFILAKPKEWCDIISSTITPTVSLKSSPEPFSKRPLNDNT</sequence>
<dbReference type="Proteomes" id="UP001163714">
    <property type="component" value="Unassembled WGS sequence"/>
</dbReference>
<name>A0ABT3I5F3_9GAMM</name>
<gene>
    <name evidence="1" type="ORF">OHT75_02265</name>
</gene>
<protein>
    <submittedName>
        <fullName evidence="1">Uncharacterized protein</fullName>
    </submittedName>
</protein>
<comment type="caution">
    <text evidence="1">The sequence shown here is derived from an EMBL/GenBank/DDBJ whole genome shotgun (WGS) entry which is preliminary data.</text>
</comment>
<keyword evidence="2" id="KW-1185">Reference proteome</keyword>
<accession>A0ABT3I5F3</accession>
<dbReference type="RefSeq" id="WP_264724782.1">
    <property type="nucleotide sequence ID" value="NZ_JAPDMX010000003.1"/>
</dbReference>
<reference evidence="1" key="1">
    <citation type="submission" date="2022-10" db="EMBL/GenBank/DDBJ databases">
        <title>Shewanella flava sp. nov, isolated from the estuary of the Fenhe River into the Yellow River.</title>
        <authorList>
            <person name="Li Y."/>
        </authorList>
    </citation>
    <scope>NUCLEOTIDE SEQUENCE</scope>
    <source>
        <strain evidence="1">FYR11-62</strain>
    </source>
</reference>
<proteinExistence type="predicted"/>
<dbReference type="EMBL" id="JAPDMX010000003">
    <property type="protein sequence ID" value="MCW3171300.1"/>
    <property type="molecule type" value="Genomic_DNA"/>
</dbReference>